<accession>A0A084AB54</accession>
<name>A0A084AB54_LACLC</name>
<dbReference type="SUPFAM" id="SSF47240">
    <property type="entry name" value="Ferritin-like"/>
    <property type="match status" value="1"/>
</dbReference>
<reference evidence="1 2" key="1">
    <citation type="submission" date="2014-06" db="EMBL/GenBank/DDBJ databases">
        <title>Draft genome sequence of the putrescine producing strain Lactococcus lactis subsp cremoris GE214.</title>
        <authorList>
            <person name="Ladero V."/>
            <person name="Linares D.M."/>
            <person name="del Rio B."/>
            <person name="Mayo B."/>
            <person name="Martin M.C."/>
            <person name="Fernandez M."/>
            <person name="Alvarez M.A."/>
        </authorList>
    </citation>
    <scope>NUCLEOTIDE SEQUENCE [LARGE SCALE GENOMIC DNA]</scope>
    <source>
        <strain evidence="1 2">GE214</strain>
    </source>
</reference>
<gene>
    <name evidence="1" type="ORF">U725_01320</name>
</gene>
<sequence length="182" mass="21004">MMTKLMIDEKYAKELDKAEIDHHKPTAGAMLGHVLSNLFIENIRLTQAGIYAKSPVKCEYLREIAQREVEYFFKISDLLLDENEIVPSTTEEFLKYHKFITEDPKAKYWTDEDLLESFIVDFQAQNMFITRAIKLANKEEKFALAAGVVELYGYNLQVIRNLAGDLGKSVADFHDEDEDNDN</sequence>
<comment type="caution">
    <text evidence="1">The sequence shown here is derived from an EMBL/GenBank/DDBJ whole genome shotgun (WGS) entry which is preliminary data.</text>
</comment>
<proteinExistence type="predicted"/>
<protein>
    <submittedName>
        <fullName evidence="1">Putative stress induced DNA binding protein</fullName>
    </submittedName>
</protein>
<dbReference type="InterPro" id="IPR012347">
    <property type="entry name" value="Ferritin-like"/>
</dbReference>
<dbReference type="EMBL" id="AZSI01000040">
    <property type="protein sequence ID" value="KEY62533.1"/>
    <property type="molecule type" value="Genomic_DNA"/>
</dbReference>
<dbReference type="Gene3D" id="1.20.1260.10">
    <property type="match status" value="1"/>
</dbReference>
<dbReference type="PATRIC" id="fig|1415168.3.peg.1386"/>
<organism evidence="1 2">
    <name type="scientific">Lactococcus cremoris subsp. cremoris GE214</name>
    <dbReference type="NCBI Taxonomy" id="1415168"/>
    <lineage>
        <taxon>Bacteria</taxon>
        <taxon>Bacillati</taxon>
        <taxon>Bacillota</taxon>
        <taxon>Bacilli</taxon>
        <taxon>Lactobacillales</taxon>
        <taxon>Streptococcaceae</taxon>
        <taxon>Lactococcus</taxon>
        <taxon>Lactococcus cremoris subsp. cremoris</taxon>
    </lineage>
</organism>
<dbReference type="AlphaFoldDB" id="A0A084AB54"/>
<evidence type="ECO:0000313" key="2">
    <source>
        <dbReference type="Proteomes" id="UP000028401"/>
    </source>
</evidence>
<evidence type="ECO:0000313" key="1">
    <source>
        <dbReference type="EMBL" id="KEY62533.1"/>
    </source>
</evidence>
<dbReference type="InterPro" id="IPR009078">
    <property type="entry name" value="Ferritin-like_SF"/>
</dbReference>
<dbReference type="Proteomes" id="UP000028401">
    <property type="component" value="Unassembled WGS sequence"/>
</dbReference>